<accession>A0A3Q4GS27</accession>
<proteinExistence type="predicted"/>
<dbReference type="PANTHER" id="PTHR45784">
    <property type="entry name" value="C-TYPE LECTIN DOMAIN FAMILY 20 MEMBER A-RELATED"/>
    <property type="match status" value="1"/>
</dbReference>
<evidence type="ECO:0000259" key="1">
    <source>
        <dbReference type="PROSITE" id="PS50041"/>
    </source>
</evidence>
<evidence type="ECO:0000313" key="3">
    <source>
        <dbReference type="Proteomes" id="UP000261580"/>
    </source>
</evidence>
<dbReference type="Ensembl" id="ENSNBRT00000006466.1">
    <property type="protein sequence ID" value="ENSNBRP00000006277.1"/>
    <property type="gene ID" value="ENSNBRG00000004920.1"/>
</dbReference>
<reference evidence="2" key="2">
    <citation type="submission" date="2025-09" db="UniProtKB">
        <authorList>
            <consortium name="Ensembl"/>
        </authorList>
    </citation>
    <scope>IDENTIFICATION</scope>
</reference>
<organism evidence="2 3">
    <name type="scientific">Neolamprologus brichardi</name>
    <name type="common">Fairy cichlid</name>
    <name type="synonym">Lamprologus brichardi</name>
    <dbReference type="NCBI Taxonomy" id="32507"/>
    <lineage>
        <taxon>Eukaryota</taxon>
        <taxon>Metazoa</taxon>
        <taxon>Chordata</taxon>
        <taxon>Craniata</taxon>
        <taxon>Vertebrata</taxon>
        <taxon>Euteleostomi</taxon>
        <taxon>Actinopterygii</taxon>
        <taxon>Neopterygii</taxon>
        <taxon>Teleostei</taxon>
        <taxon>Neoteleostei</taxon>
        <taxon>Acanthomorphata</taxon>
        <taxon>Ovalentaria</taxon>
        <taxon>Cichlomorphae</taxon>
        <taxon>Cichliformes</taxon>
        <taxon>Cichlidae</taxon>
        <taxon>African cichlids</taxon>
        <taxon>Pseudocrenilabrinae</taxon>
        <taxon>Lamprologini</taxon>
        <taxon>Neolamprologus</taxon>
    </lineage>
</organism>
<dbReference type="InterPro" id="IPR016187">
    <property type="entry name" value="CTDL_fold"/>
</dbReference>
<name>A0A3Q4GS27_NEOBR</name>
<dbReference type="GeneTree" id="ENSGT01110000267315"/>
<dbReference type="SUPFAM" id="SSF56436">
    <property type="entry name" value="C-type lectin-like"/>
    <property type="match status" value="1"/>
</dbReference>
<dbReference type="CDD" id="cd00037">
    <property type="entry name" value="CLECT"/>
    <property type="match status" value="1"/>
</dbReference>
<dbReference type="PROSITE" id="PS50041">
    <property type="entry name" value="C_TYPE_LECTIN_2"/>
    <property type="match status" value="1"/>
</dbReference>
<reference evidence="2" key="1">
    <citation type="submission" date="2025-08" db="UniProtKB">
        <authorList>
            <consortium name="Ensembl"/>
        </authorList>
    </citation>
    <scope>IDENTIFICATION</scope>
</reference>
<dbReference type="InterPro" id="IPR001304">
    <property type="entry name" value="C-type_lectin-like"/>
</dbReference>
<dbReference type="Proteomes" id="UP000261580">
    <property type="component" value="Unassembled WGS sequence"/>
</dbReference>
<dbReference type="Gene3D" id="3.10.100.10">
    <property type="entry name" value="Mannose-Binding Protein A, subunit A"/>
    <property type="match status" value="1"/>
</dbReference>
<protein>
    <recommendedName>
        <fullName evidence="1">C-type lectin domain-containing protein</fullName>
    </recommendedName>
</protein>
<dbReference type="InterPro" id="IPR016186">
    <property type="entry name" value="C-type_lectin-like/link_sf"/>
</dbReference>
<evidence type="ECO:0000313" key="2">
    <source>
        <dbReference type="Ensembl" id="ENSNBRP00000006277.1"/>
    </source>
</evidence>
<dbReference type="PANTHER" id="PTHR45784:SF5">
    <property type="entry name" value="C-TYPE LECTIN DOMAIN FAMILY 20 MEMBER A-RELATED"/>
    <property type="match status" value="1"/>
</dbReference>
<keyword evidence="3" id="KW-1185">Reference proteome</keyword>
<sequence>ENGTCLIALCQQETVACCSVIKNLEFYHENKSWIDALEQCQTDYTSLVEITNKTVNDEVKSLLQNATHLQRGVWIGLERSVFGKDKEWMWISNFALKCAHFIQPSIKVQIHSLLDGGTFIYVHTELFCLRKTSKKKNKKTKLNVFKGEKFK</sequence>
<feature type="domain" description="C-type lectin" evidence="1">
    <location>
        <begin position="26"/>
        <end position="105"/>
    </location>
</feature>
<dbReference type="Pfam" id="PF00059">
    <property type="entry name" value="Lectin_C"/>
    <property type="match status" value="1"/>
</dbReference>
<dbReference type="AlphaFoldDB" id="A0A3Q4GS27"/>